<name>A0ACC2ZSQ2_9EURO</name>
<keyword evidence="2" id="KW-1185">Reference proteome</keyword>
<dbReference type="Proteomes" id="UP001172386">
    <property type="component" value="Unassembled WGS sequence"/>
</dbReference>
<evidence type="ECO:0000313" key="1">
    <source>
        <dbReference type="EMBL" id="KAJ9650533.1"/>
    </source>
</evidence>
<comment type="caution">
    <text evidence="1">The sequence shown here is derived from an EMBL/GenBank/DDBJ whole genome shotgun (WGS) entry which is preliminary data.</text>
</comment>
<dbReference type="EMBL" id="JAPDRQ010000333">
    <property type="protein sequence ID" value="KAJ9650533.1"/>
    <property type="molecule type" value="Genomic_DNA"/>
</dbReference>
<accession>A0ACC2ZSQ2</accession>
<gene>
    <name evidence="1" type="ORF">H2198_010168</name>
</gene>
<reference evidence="1" key="1">
    <citation type="submission" date="2022-10" db="EMBL/GenBank/DDBJ databases">
        <title>Culturing micro-colonial fungi from biological soil crusts in the Mojave desert and describing Neophaeococcomyces mojavensis, and introducing the new genera and species Taxawa tesnikishii.</title>
        <authorList>
            <person name="Kurbessoian T."/>
            <person name="Stajich J.E."/>
        </authorList>
    </citation>
    <scope>NUCLEOTIDE SEQUENCE</scope>
    <source>
        <strain evidence="1">JES_112</strain>
    </source>
</reference>
<proteinExistence type="predicted"/>
<protein>
    <submittedName>
        <fullName evidence="1">Uncharacterized protein</fullName>
    </submittedName>
</protein>
<sequence>MPGKYSHSVVLADYSSRGIISLPADQHTKYVSSSPQPPDRPLPQARVRGTRSAQAIPYRSPSANAQWRASTADRPHPSLSTNSTPTQTRVDMPTEEDHTAFQPMRYSQYYKQLPNSTPNVNVACSSKHRPVLPASTMSPASAISEPLTVYQRRQMRSNPSISNAYRSHSPIQDASNSKNSTLRHETTQAERTKQPVFRYSNSNTSLRNDLASNRESKSESRRHQSRPTENLHLMSDSVTPIPPVPRSSFSGPWRKSSKGQVEPPVLPLPKRHTPNADQRADKPKKVRDQMRQQRQDSSMTKEKDRELTSWLELRSGSDEIFETQNYAPESLRNPPAEPNFDGFSDQTVRSPSYFEMSRRSLIDNSSSGLNLVSSKESAKKDRKDNPMPVASPQTKSNYNTSSETTTSSTINSSYGQRSASSVSSVSMANGNINSAVTTTPSSSKKANNTAPTDHQSFKDRQPWRLPEIQEDHNFTPSIFEARTSHDELRNFGKEDNEHSIGQISSGKDVTFSNDAASELSAALPPPISRFKDEEDEFNANMAKLFGEGGDYAIAKRGSYSISKSFGKKVGFFSKFRSKSQSPSK</sequence>
<evidence type="ECO:0000313" key="2">
    <source>
        <dbReference type="Proteomes" id="UP001172386"/>
    </source>
</evidence>
<organism evidence="1 2">
    <name type="scientific">Neophaeococcomyces mojaviensis</name>
    <dbReference type="NCBI Taxonomy" id="3383035"/>
    <lineage>
        <taxon>Eukaryota</taxon>
        <taxon>Fungi</taxon>
        <taxon>Dikarya</taxon>
        <taxon>Ascomycota</taxon>
        <taxon>Pezizomycotina</taxon>
        <taxon>Eurotiomycetes</taxon>
        <taxon>Chaetothyriomycetidae</taxon>
        <taxon>Chaetothyriales</taxon>
        <taxon>Chaetothyriales incertae sedis</taxon>
        <taxon>Neophaeococcomyces</taxon>
    </lineage>
</organism>